<evidence type="ECO:0000313" key="15">
    <source>
        <dbReference type="Proteomes" id="UP000183649"/>
    </source>
</evidence>
<dbReference type="PANTHER" id="PTHR10344:SF4">
    <property type="entry name" value="UMP-CMP KINASE 2, MITOCHONDRIAL"/>
    <property type="match status" value="1"/>
</dbReference>
<keyword evidence="8 12" id="KW-0067">ATP-binding</keyword>
<dbReference type="OrthoDB" id="9774907at2"/>
<feature type="domain" description="Thymidylate kinase-like" evidence="13">
    <location>
        <begin position="15"/>
        <end position="198"/>
    </location>
</feature>
<dbReference type="CDD" id="cd01672">
    <property type="entry name" value="TMPK"/>
    <property type="match status" value="1"/>
</dbReference>
<proteinExistence type="inferred from homology"/>
<dbReference type="GO" id="GO:0005829">
    <property type="term" value="C:cytosol"/>
    <property type="evidence" value="ECO:0007669"/>
    <property type="project" value="TreeGrafter"/>
</dbReference>
<dbReference type="AlphaFoldDB" id="A0A0K6I7D9"/>
<name>A0A0K6I7D9_9BURK</name>
<comment type="catalytic activity">
    <reaction evidence="10 12">
        <text>dTMP + ATP = dTDP + ADP</text>
        <dbReference type="Rhea" id="RHEA:13517"/>
        <dbReference type="ChEBI" id="CHEBI:30616"/>
        <dbReference type="ChEBI" id="CHEBI:58369"/>
        <dbReference type="ChEBI" id="CHEBI:63528"/>
        <dbReference type="ChEBI" id="CHEBI:456216"/>
        <dbReference type="EC" id="2.7.4.9"/>
    </reaction>
</comment>
<dbReference type="GO" id="GO:0006235">
    <property type="term" value="P:dTTP biosynthetic process"/>
    <property type="evidence" value="ECO:0007669"/>
    <property type="project" value="UniProtKB-UniRule"/>
</dbReference>
<gene>
    <name evidence="12" type="primary">tmk</name>
    <name evidence="14" type="ORF">Ga0061069_108131</name>
</gene>
<accession>A0A0K6I7D9</accession>
<evidence type="ECO:0000256" key="5">
    <source>
        <dbReference type="ARBA" id="ARBA00022727"/>
    </source>
</evidence>
<keyword evidence="15" id="KW-1185">Reference proteome</keyword>
<evidence type="ECO:0000256" key="6">
    <source>
        <dbReference type="ARBA" id="ARBA00022741"/>
    </source>
</evidence>
<dbReference type="GO" id="GO:0004798">
    <property type="term" value="F:dTMP kinase activity"/>
    <property type="evidence" value="ECO:0007669"/>
    <property type="project" value="UniProtKB-UniRule"/>
</dbReference>
<evidence type="ECO:0000256" key="2">
    <source>
        <dbReference type="ARBA" id="ARBA00012980"/>
    </source>
</evidence>
<feature type="binding site" evidence="12">
    <location>
        <begin position="17"/>
        <end position="24"/>
    </location>
    <ligand>
        <name>ATP</name>
        <dbReference type="ChEBI" id="CHEBI:30616"/>
    </ligand>
</feature>
<dbReference type="RefSeq" id="WP_055451212.1">
    <property type="nucleotide sequence ID" value="NZ_CYHF01000008.1"/>
</dbReference>
<dbReference type="EC" id="2.7.4.9" evidence="2 12"/>
<evidence type="ECO:0000259" key="13">
    <source>
        <dbReference type="Pfam" id="PF02223"/>
    </source>
</evidence>
<dbReference type="STRING" id="339866.GCA_001418255_02359"/>
<evidence type="ECO:0000256" key="7">
    <source>
        <dbReference type="ARBA" id="ARBA00022777"/>
    </source>
</evidence>
<evidence type="ECO:0000256" key="10">
    <source>
        <dbReference type="ARBA" id="ARBA00048743"/>
    </source>
</evidence>
<keyword evidence="4 12" id="KW-0808">Transferase</keyword>
<dbReference type="SUPFAM" id="SSF52540">
    <property type="entry name" value="P-loop containing nucleoside triphosphate hydrolases"/>
    <property type="match status" value="1"/>
</dbReference>
<dbReference type="Proteomes" id="UP000183649">
    <property type="component" value="Unassembled WGS sequence"/>
</dbReference>
<dbReference type="NCBIfam" id="TIGR00041">
    <property type="entry name" value="DTMP_kinase"/>
    <property type="match status" value="1"/>
</dbReference>
<evidence type="ECO:0000256" key="8">
    <source>
        <dbReference type="ARBA" id="ARBA00022840"/>
    </source>
</evidence>
<comment type="similarity">
    <text evidence="1 12">Belongs to the thymidylate kinase family.</text>
</comment>
<dbReference type="Gene3D" id="3.40.50.300">
    <property type="entry name" value="P-loop containing nucleotide triphosphate hydrolases"/>
    <property type="match status" value="1"/>
</dbReference>
<reference evidence="15" key="1">
    <citation type="submission" date="2015-08" db="EMBL/GenBank/DDBJ databases">
        <authorList>
            <person name="Varghese N."/>
        </authorList>
    </citation>
    <scope>NUCLEOTIDE SEQUENCE [LARGE SCALE GENOMIC DNA]</scope>
    <source>
        <strain evidence="15">DSM 18181</strain>
    </source>
</reference>
<dbReference type="InterPro" id="IPR018094">
    <property type="entry name" value="Thymidylate_kinase"/>
</dbReference>
<evidence type="ECO:0000256" key="11">
    <source>
        <dbReference type="ARBA" id="ARBA00057735"/>
    </source>
</evidence>
<organism evidence="14 15">
    <name type="scientific">Thiomonas bhubaneswarensis</name>
    <dbReference type="NCBI Taxonomy" id="339866"/>
    <lineage>
        <taxon>Bacteria</taxon>
        <taxon>Pseudomonadati</taxon>
        <taxon>Pseudomonadota</taxon>
        <taxon>Betaproteobacteria</taxon>
        <taxon>Burkholderiales</taxon>
        <taxon>Thiomonas</taxon>
    </lineage>
</organism>
<evidence type="ECO:0000256" key="1">
    <source>
        <dbReference type="ARBA" id="ARBA00009776"/>
    </source>
</evidence>
<dbReference type="GO" id="GO:0006233">
    <property type="term" value="P:dTDP biosynthetic process"/>
    <property type="evidence" value="ECO:0007669"/>
    <property type="project" value="InterPro"/>
</dbReference>
<evidence type="ECO:0000313" key="14">
    <source>
        <dbReference type="EMBL" id="CUA99011.1"/>
    </source>
</evidence>
<evidence type="ECO:0000256" key="4">
    <source>
        <dbReference type="ARBA" id="ARBA00022679"/>
    </source>
</evidence>
<keyword evidence="6 12" id="KW-0547">Nucleotide-binding</keyword>
<dbReference type="GO" id="GO:0005524">
    <property type="term" value="F:ATP binding"/>
    <property type="evidence" value="ECO:0007669"/>
    <property type="project" value="UniProtKB-UniRule"/>
</dbReference>
<dbReference type="InterPro" id="IPR039430">
    <property type="entry name" value="Thymidylate_kin-like_dom"/>
</dbReference>
<dbReference type="FunFam" id="3.40.50.300:FF:000225">
    <property type="entry name" value="Thymidylate kinase"/>
    <property type="match status" value="1"/>
</dbReference>
<sequence length="215" mass="23489">MSALNPYRPGLFVSLEGIDGAGKSTQLQAVVDVLRAAGRQVVLTREPGGTEIGEKIRELLLHQSMHPATEALLMFAARQEHVLRVIEPSLLGGADVVCDRFTAATLAYQGGGKGVPAERLEALARWVHPGLLPDVIVLIDVPPEVAAQRLAQTRQRDRFEQESVDFFARVRANYLQQAAASPDRWLVVDGTQSPEAVQGIITQHLKKALQLFESK</sequence>
<evidence type="ECO:0000256" key="12">
    <source>
        <dbReference type="HAMAP-Rule" id="MF_00165"/>
    </source>
</evidence>
<dbReference type="InterPro" id="IPR027417">
    <property type="entry name" value="P-loop_NTPase"/>
</dbReference>
<evidence type="ECO:0000256" key="3">
    <source>
        <dbReference type="ARBA" id="ARBA00017144"/>
    </source>
</evidence>
<protein>
    <recommendedName>
        <fullName evidence="3 12">Thymidylate kinase</fullName>
        <ecNumber evidence="2 12">2.7.4.9</ecNumber>
    </recommendedName>
    <alternativeName>
        <fullName evidence="9 12">dTMP kinase</fullName>
    </alternativeName>
</protein>
<keyword evidence="5 12" id="KW-0545">Nucleotide biosynthesis</keyword>
<dbReference type="Pfam" id="PF02223">
    <property type="entry name" value="Thymidylate_kin"/>
    <property type="match status" value="1"/>
</dbReference>
<dbReference type="EMBL" id="CYHF01000008">
    <property type="protein sequence ID" value="CUA99011.1"/>
    <property type="molecule type" value="Genomic_DNA"/>
</dbReference>
<dbReference type="PANTHER" id="PTHR10344">
    <property type="entry name" value="THYMIDYLATE KINASE"/>
    <property type="match status" value="1"/>
</dbReference>
<dbReference type="HAMAP" id="MF_00165">
    <property type="entry name" value="Thymidylate_kinase"/>
    <property type="match status" value="1"/>
</dbReference>
<evidence type="ECO:0000256" key="9">
    <source>
        <dbReference type="ARBA" id="ARBA00029962"/>
    </source>
</evidence>
<dbReference type="GO" id="GO:0006227">
    <property type="term" value="P:dUDP biosynthetic process"/>
    <property type="evidence" value="ECO:0007669"/>
    <property type="project" value="TreeGrafter"/>
</dbReference>
<comment type="function">
    <text evidence="11 12">Phosphorylation of dTMP to form dTDP in both de novo and salvage pathways of dTTP synthesis.</text>
</comment>
<keyword evidence="7 12" id="KW-0418">Kinase</keyword>